<dbReference type="Pfam" id="PF04023">
    <property type="entry name" value="FeoA"/>
    <property type="match status" value="1"/>
</dbReference>
<dbReference type="InterPro" id="IPR038157">
    <property type="entry name" value="FeoA_core_dom"/>
</dbReference>
<protein>
    <submittedName>
        <fullName evidence="3">Ferrous iron transport protein A</fullName>
    </submittedName>
</protein>
<dbReference type="STRING" id="995062.SAMN04489718_1204"/>
<proteinExistence type="predicted"/>
<evidence type="ECO:0000256" key="1">
    <source>
        <dbReference type="ARBA" id="ARBA00023004"/>
    </source>
</evidence>
<gene>
    <name evidence="3" type="ORF">SAMN04489718_1204</name>
</gene>
<keyword evidence="1" id="KW-0408">Iron</keyword>
<dbReference type="PANTHER" id="PTHR42954">
    <property type="entry name" value="FE(2+) TRANSPORT PROTEIN A"/>
    <property type="match status" value="1"/>
</dbReference>
<dbReference type="RefSeq" id="WP_092522730.1">
    <property type="nucleotide sequence ID" value="NZ_FNKO01000001.1"/>
</dbReference>
<name>A0A1H0ZRS3_9ACTN</name>
<dbReference type="InterPro" id="IPR052713">
    <property type="entry name" value="FeoA"/>
</dbReference>
<evidence type="ECO:0000313" key="4">
    <source>
        <dbReference type="Proteomes" id="UP000199301"/>
    </source>
</evidence>
<evidence type="ECO:0000313" key="3">
    <source>
        <dbReference type="EMBL" id="SDQ30130.1"/>
    </source>
</evidence>
<accession>A0A1H0ZRS3</accession>
<dbReference type="Gene3D" id="2.30.30.90">
    <property type="match status" value="1"/>
</dbReference>
<dbReference type="SMART" id="SM00899">
    <property type="entry name" value="FeoA"/>
    <property type="match status" value="1"/>
</dbReference>
<dbReference type="SUPFAM" id="SSF50037">
    <property type="entry name" value="C-terminal domain of transcriptional repressors"/>
    <property type="match status" value="1"/>
</dbReference>
<dbReference type="InterPro" id="IPR008988">
    <property type="entry name" value="Transcriptional_repressor_C"/>
</dbReference>
<dbReference type="Proteomes" id="UP000199301">
    <property type="component" value="Unassembled WGS sequence"/>
</dbReference>
<keyword evidence="4" id="KW-1185">Reference proteome</keyword>
<feature type="domain" description="Ferrous iron transporter FeoA-like" evidence="2">
    <location>
        <begin position="3"/>
        <end position="75"/>
    </location>
</feature>
<dbReference type="InterPro" id="IPR007167">
    <property type="entry name" value="Fe-transptr_FeoA-like"/>
</dbReference>
<dbReference type="OrthoDB" id="3260514at2"/>
<organism evidence="3 4">
    <name type="scientific">Actinopolyspora saharensis</name>
    <dbReference type="NCBI Taxonomy" id="995062"/>
    <lineage>
        <taxon>Bacteria</taxon>
        <taxon>Bacillati</taxon>
        <taxon>Actinomycetota</taxon>
        <taxon>Actinomycetes</taxon>
        <taxon>Actinopolysporales</taxon>
        <taxon>Actinopolysporaceae</taxon>
        <taxon>Actinopolyspora</taxon>
    </lineage>
</organism>
<evidence type="ECO:0000259" key="2">
    <source>
        <dbReference type="SMART" id="SM00899"/>
    </source>
</evidence>
<dbReference type="EMBL" id="FNKO01000001">
    <property type="protein sequence ID" value="SDQ30130.1"/>
    <property type="molecule type" value="Genomic_DNA"/>
</dbReference>
<sequence>MSTTLDRLHRGQTATVTALELEGAERRRLMDMGLLVGTTVSVDRVSPLGDPAAYRVRDGLLVLRSGQAHRVHVDLHEEEPT</sequence>
<dbReference type="GO" id="GO:0046914">
    <property type="term" value="F:transition metal ion binding"/>
    <property type="evidence" value="ECO:0007669"/>
    <property type="project" value="InterPro"/>
</dbReference>
<dbReference type="PANTHER" id="PTHR42954:SF2">
    <property type="entry name" value="FE(2+) TRANSPORT PROTEIN A"/>
    <property type="match status" value="1"/>
</dbReference>
<dbReference type="AlphaFoldDB" id="A0A1H0ZRS3"/>
<reference evidence="4" key="1">
    <citation type="submission" date="2016-10" db="EMBL/GenBank/DDBJ databases">
        <authorList>
            <person name="Varghese N."/>
            <person name="Submissions S."/>
        </authorList>
    </citation>
    <scope>NUCLEOTIDE SEQUENCE [LARGE SCALE GENOMIC DNA]</scope>
    <source>
        <strain evidence="4">DSM 45459</strain>
    </source>
</reference>